<dbReference type="Pfam" id="PF00566">
    <property type="entry name" value="RabGAP-TBC"/>
    <property type="match status" value="2"/>
</dbReference>
<feature type="compositionally biased region" description="Acidic residues" evidence="1">
    <location>
        <begin position="527"/>
        <end position="541"/>
    </location>
</feature>
<feature type="compositionally biased region" description="Basic and acidic residues" evidence="1">
    <location>
        <begin position="121"/>
        <end position="130"/>
    </location>
</feature>
<feature type="compositionally biased region" description="Polar residues" evidence="1">
    <location>
        <begin position="305"/>
        <end position="331"/>
    </location>
</feature>
<evidence type="ECO:0000256" key="1">
    <source>
        <dbReference type="SAM" id="MobiDB-lite"/>
    </source>
</evidence>
<dbReference type="InterPro" id="IPR050302">
    <property type="entry name" value="Rab_GAP_TBC_domain"/>
</dbReference>
<feature type="region of interest" description="Disordered" evidence="1">
    <location>
        <begin position="433"/>
        <end position="452"/>
    </location>
</feature>
<reference evidence="3" key="2">
    <citation type="submission" date="2023-05" db="EMBL/GenBank/DDBJ databases">
        <authorList>
            <consortium name="Lawrence Berkeley National Laboratory"/>
            <person name="Steindorff A."/>
            <person name="Hensen N."/>
            <person name="Bonometti L."/>
            <person name="Westerberg I."/>
            <person name="Brannstrom I.O."/>
            <person name="Guillou S."/>
            <person name="Cros-Aarteil S."/>
            <person name="Calhoun S."/>
            <person name="Haridas S."/>
            <person name="Kuo A."/>
            <person name="Mondo S."/>
            <person name="Pangilinan J."/>
            <person name="Riley R."/>
            <person name="Labutti K."/>
            <person name="Andreopoulos B."/>
            <person name="Lipzen A."/>
            <person name="Chen C."/>
            <person name="Yanf M."/>
            <person name="Daum C."/>
            <person name="Ng V."/>
            <person name="Clum A."/>
            <person name="Ohm R."/>
            <person name="Martin F."/>
            <person name="Silar P."/>
            <person name="Natvig D."/>
            <person name="Lalanne C."/>
            <person name="Gautier V."/>
            <person name="Ament-Velasquez S.L."/>
            <person name="Kruys A."/>
            <person name="Hutchinson M.I."/>
            <person name="Powell A.J."/>
            <person name="Barry K."/>
            <person name="Miller A.N."/>
            <person name="Grigoriev I.V."/>
            <person name="Debuchy R."/>
            <person name="Gladieux P."/>
            <person name="Thoren M.H."/>
            <person name="Johannesson H."/>
        </authorList>
    </citation>
    <scope>NUCLEOTIDE SEQUENCE</scope>
    <source>
        <strain evidence="3">PSN309</strain>
    </source>
</reference>
<dbReference type="PROSITE" id="PS50086">
    <property type="entry name" value="TBC_RABGAP"/>
    <property type="match status" value="1"/>
</dbReference>
<feature type="compositionally biased region" description="Low complexity" evidence="1">
    <location>
        <begin position="661"/>
        <end position="670"/>
    </location>
</feature>
<organism evidence="3 4">
    <name type="scientific">Podospora australis</name>
    <dbReference type="NCBI Taxonomy" id="1536484"/>
    <lineage>
        <taxon>Eukaryota</taxon>
        <taxon>Fungi</taxon>
        <taxon>Dikarya</taxon>
        <taxon>Ascomycota</taxon>
        <taxon>Pezizomycotina</taxon>
        <taxon>Sordariomycetes</taxon>
        <taxon>Sordariomycetidae</taxon>
        <taxon>Sordariales</taxon>
        <taxon>Podosporaceae</taxon>
        <taxon>Podospora</taxon>
    </lineage>
</organism>
<dbReference type="InterPro" id="IPR035969">
    <property type="entry name" value="Rab-GAP_TBC_sf"/>
</dbReference>
<dbReference type="SUPFAM" id="SSF47923">
    <property type="entry name" value="Ypt/Rab-GAP domain of gyp1p"/>
    <property type="match status" value="2"/>
</dbReference>
<dbReference type="EMBL" id="MU864375">
    <property type="protein sequence ID" value="KAK4189429.1"/>
    <property type="molecule type" value="Genomic_DNA"/>
</dbReference>
<dbReference type="Gene3D" id="1.10.8.270">
    <property type="entry name" value="putative rabgap domain of human tbc1 domain family member 14 like domains"/>
    <property type="match status" value="1"/>
</dbReference>
<feature type="region of interest" description="Disordered" evidence="1">
    <location>
        <begin position="623"/>
        <end position="703"/>
    </location>
</feature>
<dbReference type="SMART" id="SM00164">
    <property type="entry name" value="TBC"/>
    <property type="match status" value="1"/>
</dbReference>
<reference evidence="3" key="1">
    <citation type="journal article" date="2023" name="Mol. Phylogenet. Evol.">
        <title>Genome-scale phylogeny and comparative genomics of the fungal order Sordariales.</title>
        <authorList>
            <person name="Hensen N."/>
            <person name="Bonometti L."/>
            <person name="Westerberg I."/>
            <person name="Brannstrom I.O."/>
            <person name="Guillou S."/>
            <person name="Cros-Aarteil S."/>
            <person name="Calhoun S."/>
            <person name="Haridas S."/>
            <person name="Kuo A."/>
            <person name="Mondo S."/>
            <person name="Pangilinan J."/>
            <person name="Riley R."/>
            <person name="LaButti K."/>
            <person name="Andreopoulos B."/>
            <person name="Lipzen A."/>
            <person name="Chen C."/>
            <person name="Yan M."/>
            <person name="Daum C."/>
            <person name="Ng V."/>
            <person name="Clum A."/>
            <person name="Steindorff A."/>
            <person name="Ohm R.A."/>
            <person name="Martin F."/>
            <person name="Silar P."/>
            <person name="Natvig D.O."/>
            <person name="Lalanne C."/>
            <person name="Gautier V."/>
            <person name="Ament-Velasquez S.L."/>
            <person name="Kruys A."/>
            <person name="Hutchinson M.I."/>
            <person name="Powell A.J."/>
            <person name="Barry K."/>
            <person name="Miller A.N."/>
            <person name="Grigoriev I.V."/>
            <person name="Debuchy R."/>
            <person name="Gladieux P."/>
            <person name="Hiltunen Thoren M."/>
            <person name="Johannesson H."/>
        </authorList>
    </citation>
    <scope>NUCLEOTIDE SEQUENCE</scope>
    <source>
        <strain evidence="3">PSN309</strain>
    </source>
</reference>
<dbReference type="InterPro" id="IPR000195">
    <property type="entry name" value="Rab-GAP-TBC_dom"/>
</dbReference>
<dbReference type="FunFam" id="1.10.472.80:FF:000050">
    <property type="entry name" value="GTPase activating protein (Gyp3)"/>
    <property type="match status" value="1"/>
</dbReference>
<feature type="compositionally biased region" description="Basic residues" evidence="1">
    <location>
        <begin position="961"/>
        <end position="973"/>
    </location>
</feature>
<feature type="region of interest" description="Disordered" evidence="1">
    <location>
        <begin position="574"/>
        <end position="603"/>
    </location>
</feature>
<feature type="region of interest" description="Disordered" evidence="1">
    <location>
        <begin position="520"/>
        <end position="555"/>
    </location>
</feature>
<feature type="compositionally biased region" description="Polar residues" evidence="1">
    <location>
        <begin position="70"/>
        <end position="86"/>
    </location>
</feature>
<feature type="compositionally biased region" description="Basic and acidic residues" evidence="1">
    <location>
        <begin position="631"/>
        <end position="640"/>
    </location>
</feature>
<feature type="compositionally biased region" description="Gly residues" evidence="1">
    <location>
        <begin position="14"/>
        <end position="27"/>
    </location>
</feature>
<accession>A0AAN7AJY3</accession>
<feature type="compositionally biased region" description="Polar residues" evidence="1">
    <location>
        <begin position="436"/>
        <end position="450"/>
    </location>
</feature>
<dbReference type="PANTHER" id="PTHR47219">
    <property type="entry name" value="RAB GTPASE-ACTIVATING PROTEIN 1-LIKE"/>
    <property type="match status" value="1"/>
</dbReference>
<feature type="compositionally biased region" description="Low complexity" evidence="1">
    <location>
        <begin position="147"/>
        <end position="160"/>
    </location>
</feature>
<feature type="region of interest" description="Disordered" evidence="1">
    <location>
        <begin position="1"/>
        <end position="160"/>
    </location>
</feature>
<protein>
    <submittedName>
        <fullName evidence="3">GTPase-activating protein</fullName>
    </submittedName>
</protein>
<feature type="region of interest" description="Disordered" evidence="1">
    <location>
        <begin position="1133"/>
        <end position="1164"/>
    </location>
</feature>
<dbReference type="Gene3D" id="1.10.472.80">
    <property type="entry name" value="Ypt/Rab-GAP domain of gyp1p, domain 3"/>
    <property type="match status" value="1"/>
</dbReference>
<dbReference type="PANTHER" id="PTHR47219:SF20">
    <property type="entry name" value="TBC1 DOMAIN FAMILY MEMBER 2B"/>
    <property type="match status" value="1"/>
</dbReference>
<feature type="compositionally biased region" description="Low complexity" evidence="1">
    <location>
        <begin position="361"/>
        <end position="375"/>
    </location>
</feature>
<evidence type="ECO:0000313" key="3">
    <source>
        <dbReference type="EMBL" id="KAK4189429.1"/>
    </source>
</evidence>
<feature type="region of interest" description="Disordered" evidence="1">
    <location>
        <begin position="390"/>
        <end position="425"/>
    </location>
</feature>
<feature type="compositionally biased region" description="Acidic residues" evidence="1">
    <location>
        <begin position="208"/>
        <end position="222"/>
    </location>
</feature>
<dbReference type="Proteomes" id="UP001302126">
    <property type="component" value="Unassembled WGS sequence"/>
</dbReference>
<feature type="compositionally biased region" description="Polar residues" evidence="1">
    <location>
        <begin position="252"/>
        <end position="281"/>
    </location>
</feature>
<evidence type="ECO:0000313" key="4">
    <source>
        <dbReference type="Proteomes" id="UP001302126"/>
    </source>
</evidence>
<name>A0AAN7AJY3_9PEZI</name>
<feature type="region of interest" description="Disordered" evidence="1">
    <location>
        <begin position="837"/>
        <end position="859"/>
    </location>
</feature>
<evidence type="ECO:0000259" key="2">
    <source>
        <dbReference type="PROSITE" id="PS50086"/>
    </source>
</evidence>
<feature type="compositionally biased region" description="Basic and acidic residues" evidence="1">
    <location>
        <begin position="1151"/>
        <end position="1164"/>
    </location>
</feature>
<proteinExistence type="predicted"/>
<comment type="caution">
    <text evidence="3">The sequence shown here is derived from an EMBL/GenBank/DDBJ whole genome shotgun (WGS) entry which is preliminary data.</text>
</comment>
<feature type="region of interest" description="Disordered" evidence="1">
    <location>
        <begin position="201"/>
        <end position="230"/>
    </location>
</feature>
<dbReference type="GO" id="GO:0005096">
    <property type="term" value="F:GTPase activator activity"/>
    <property type="evidence" value="ECO:0007669"/>
    <property type="project" value="TreeGrafter"/>
</dbReference>
<feature type="compositionally biased region" description="Low complexity" evidence="1">
    <location>
        <begin position="342"/>
        <end position="354"/>
    </location>
</feature>
<feature type="region of interest" description="Disordered" evidence="1">
    <location>
        <begin position="252"/>
        <end position="375"/>
    </location>
</feature>
<feature type="compositionally biased region" description="Low complexity" evidence="1">
    <location>
        <begin position="401"/>
        <end position="420"/>
    </location>
</feature>
<dbReference type="GO" id="GO:0031267">
    <property type="term" value="F:small GTPase binding"/>
    <property type="evidence" value="ECO:0007669"/>
    <property type="project" value="TreeGrafter"/>
</dbReference>
<feature type="region of interest" description="Disordered" evidence="1">
    <location>
        <begin position="950"/>
        <end position="980"/>
    </location>
</feature>
<keyword evidence="4" id="KW-1185">Reference proteome</keyword>
<feature type="domain" description="Rab-GAP TBC" evidence="2">
    <location>
        <begin position="762"/>
        <end position="1020"/>
    </location>
</feature>
<sequence length="1164" mass="129795">MLGNSTTEDHHFGRGSGSGSGSGGAGSPAGARSDNMYHSQPASQSSLAKPQRPNAGPWSKHNDDAHASEPFQTDYYQHQQARNFRVQNLQNFQNFSSRSSPSRSNHQRRPSSSPKPTTLDLTKEDRRQVHPDLLSPRSDSFFFNHHPTTVRSPSTTPTASEFHTSYRTRAESNPTPRAPPRSLFPGLSSNPFIPEQLEVPVETSPAEPELEPVPESEPEVEYEPQPSPRKFPLLAQHQYDHLASMSPVSMISRQIDSPTESRRGTPTPSESTIMTAENVNFSRPRKTSVRSQQSDSALSRRMAPSRTQVEPTMEESTAIGQPQIQLNSSAAPNPWPRHRRLSASSSHSSSTFSSIPHRQSQDQLNSSSRSNSQQRYANAPLASISGPFARSVLGPSSSGTQAYAREAQAQAQAREAQGQPREPPPWLLAAEETRSSFRSQLTSSTAQGTVFTMRGTERNSVMTKASSVTEQSIINGYYARASWWHNSIVTDDGLLDDVMGMYERGFNDSDVESMIRRSMRFPNREEQAEEEEEEEEEEEHEDVPPFDMDENRPETSYSNADAVREKILEAMNDSLPMPTPVAIPTSDTNDHRQSVPRFRKSLLPNSLPKDFGFGMAEHMAKRRNAETGSVGKHDSAKMLDNDGDVSPTTQEHTKSPPLPSPLKLQEQPVKAPSPPPATPTYVPQLPREPPEDPSSRDRYGFRKASPNVTRQAYDAWNANYTEYLARRRKKWVAFLKDNSLMTDRPNRFPLRSAKTKRFIRKGIPPDWRGAAWFYYAGGPAILSKHRGVYDDLLRRAGLDPNGPGMLPGVRGEVKPLIVDDIEKDLYRTFPDNIRFKPVRPPSMAPSEGGDPSASALEPGPEPEIITSLRRVLHAFALYNPRIGYCQSLNFLAGLLLLFVETEEQAFWLLNVITRVYLPGTHEMSLEGSKVDLGVLMVALKDSLPGVWKQIGGDEAEPSSGKKSRGRLGIHGHKAGQGSVSDPNRLPAITLCMTAWFMSCFIGTLPIESVLRVWDVFFYEGSRTLFRVALTIFKLGEPEIKAVQDPMEMFGVVQQFPRKLLDCNALMELCYKRRNGIGHLSQDAVEEKRQERREGIRKWKAEQEAAAIIDTGAMNKNGKNNNRLVQTAGLDLATSSGHHMDDASRKGNLFSRRKDREQVRAAEVM</sequence>
<gene>
    <name evidence="3" type="ORF">QBC35DRAFT_141061</name>
</gene>
<feature type="compositionally biased region" description="Low complexity" evidence="1">
    <location>
        <begin position="87"/>
        <end position="114"/>
    </location>
</feature>
<feature type="compositionally biased region" description="Polar residues" evidence="1">
    <location>
        <begin position="36"/>
        <end position="48"/>
    </location>
</feature>
<feature type="compositionally biased region" description="Basic and acidic residues" evidence="1">
    <location>
        <begin position="688"/>
        <end position="700"/>
    </location>
</feature>
<dbReference type="AlphaFoldDB" id="A0AAN7AJY3"/>